<keyword evidence="1" id="KW-0812">Transmembrane</keyword>
<gene>
    <name evidence="2" type="ORF">METZ01_LOCUS53628</name>
</gene>
<evidence type="ECO:0000256" key="1">
    <source>
        <dbReference type="SAM" id="Phobius"/>
    </source>
</evidence>
<reference evidence="2" key="1">
    <citation type="submission" date="2018-05" db="EMBL/GenBank/DDBJ databases">
        <authorList>
            <person name="Lanie J.A."/>
            <person name="Ng W.-L."/>
            <person name="Kazmierczak K.M."/>
            <person name="Andrzejewski T.M."/>
            <person name="Davidsen T.M."/>
            <person name="Wayne K.J."/>
            <person name="Tettelin H."/>
            <person name="Glass J.I."/>
            <person name="Rusch D."/>
            <person name="Podicherti R."/>
            <person name="Tsui H.-C.T."/>
            <person name="Winkler M.E."/>
        </authorList>
    </citation>
    <scope>NUCLEOTIDE SEQUENCE</scope>
</reference>
<keyword evidence="1" id="KW-0472">Membrane</keyword>
<evidence type="ECO:0000313" key="2">
    <source>
        <dbReference type="EMBL" id="SVA00774.1"/>
    </source>
</evidence>
<feature type="transmembrane region" description="Helical" evidence="1">
    <location>
        <begin position="16"/>
        <end position="35"/>
    </location>
</feature>
<protein>
    <recommendedName>
        <fullName evidence="3">DUF4430 domain-containing protein</fullName>
    </recommendedName>
</protein>
<accession>A0A381SB83</accession>
<organism evidence="2">
    <name type="scientific">marine metagenome</name>
    <dbReference type="NCBI Taxonomy" id="408172"/>
    <lineage>
        <taxon>unclassified sequences</taxon>
        <taxon>metagenomes</taxon>
        <taxon>ecological metagenomes</taxon>
    </lineage>
</organism>
<dbReference type="EMBL" id="UINC01002836">
    <property type="protein sequence ID" value="SVA00774.1"/>
    <property type="molecule type" value="Genomic_DNA"/>
</dbReference>
<feature type="non-terminal residue" evidence="2">
    <location>
        <position position="1"/>
    </location>
</feature>
<feature type="non-terminal residue" evidence="2">
    <location>
        <position position="173"/>
    </location>
</feature>
<proteinExistence type="predicted"/>
<evidence type="ECO:0008006" key="3">
    <source>
        <dbReference type="Google" id="ProtNLM"/>
    </source>
</evidence>
<sequence length="173" mass="19196">MVQDDYHCAPSVKLESWLMAGAAVMTAVFVAVVMFSPDSLIDEDWEIVDVCLAGHSEIASHDHATLRIFLDGSEVAIAADIGIDDATCDGMRGIHTHDETGKLHIETPWTMEAPVGAFFEIWGQTFNENQILNNVADEDSEVVMYVNGEVNDEYGSYAMQNNDVIEIYYRDKS</sequence>
<keyword evidence="1" id="KW-1133">Transmembrane helix</keyword>
<name>A0A381SB83_9ZZZZ</name>
<dbReference type="AlphaFoldDB" id="A0A381SB83"/>